<dbReference type="KEGG" id="fes:HER31_14860"/>
<accession>A0A6H1UG92</accession>
<proteinExistence type="predicted"/>
<reference evidence="1 2" key="1">
    <citation type="submission" date="2020-04" db="EMBL/GenBank/DDBJ databases">
        <title>Ferrimonas sp. S7 isolated from sea water.</title>
        <authorList>
            <person name="Bae S.S."/>
            <person name="Baek K."/>
        </authorList>
    </citation>
    <scope>NUCLEOTIDE SEQUENCE [LARGE SCALE GENOMIC DNA]</scope>
    <source>
        <strain evidence="1 2">S7</strain>
    </source>
</reference>
<sequence length="66" mass="7474">MLKHITLAEYRASKSKDYQDVKSVELGTGFIKKQQINAAVRYFGNRQIQVHLTAHQQSIITGGQND</sequence>
<evidence type="ECO:0000313" key="2">
    <source>
        <dbReference type="Proteomes" id="UP000501602"/>
    </source>
</evidence>
<dbReference type="EMBL" id="CP051180">
    <property type="protein sequence ID" value="QIZ78064.1"/>
    <property type="molecule type" value="Genomic_DNA"/>
</dbReference>
<keyword evidence="2" id="KW-1185">Reference proteome</keyword>
<gene>
    <name evidence="1" type="ORF">HER31_14860</name>
</gene>
<name>A0A6H1UG92_9GAMM</name>
<dbReference type="RefSeq" id="WP_168661667.1">
    <property type="nucleotide sequence ID" value="NZ_CP051180.1"/>
</dbReference>
<protein>
    <submittedName>
        <fullName evidence="1">Uncharacterized protein</fullName>
    </submittedName>
</protein>
<evidence type="ECO:0000313" key="1">
    <source>
        <dbReference type="EMBL" id="QIZ78064.1"/>
    </source>
</evidence>
<dbReference type="Proteomes" id="UP000501602">
    <property type="component" value="Chromosome"/>
</dbReference>
<organism evidence="1 2">
    <name type="scientific">Ferrimonas lipolytica</name>
    <dbReference type="NCBI Taxonomy" id="2724191"/>
    <lineage>
        <taxon>Bacteria</taxon>
        <taxon>Pseudomonadati</taxon>
        <taxon>Pseudomonadota</taxon>
        <taxon>Gammaproteobacteria</taxon>
        <taxon>Alteromonadales</taxon>
        <taxon>Ferrimonadaceae</taxon>
        <taxon>Ferrimonas</taxon>
    </lineage>
</organism>
<dbReference type="AlphaFoldDB" id="A0A6H1UG92"/>